<organism evidence="3 4">
    <name type="scientific">Desertihabitans brevis</name>
    <dbReference type="NCBI Taxonomy" id="2268447"/>
    <lineage>
        <taxon>Bacteria</taxon>
        <taxon>Bacillati</taxon>
        <taxon>Actinomycetota</taxon>
        <taxon>Actinomycetes</taxon>
        <taxon>Propionibacteriales</taxon>
        <taxon>Propionibacteriaceae</taxon>
        <taxon>Desertihabitans</taxon>
    </lineage>
</organism>
<evidence type="ECO:0000259" key="2">
    <source>
        <dbReference type="Pfam" id="PF08327"/>
    </source>
</evidence>
<proteinExistence type="inferred from homology"/>
<dbReference type="Pfam" id="PF08327">
    <property type="entry name" value="AHSA1"/>
    <property type="match status" value="1"/>
</dbReference>
<dbReference type="CDD" id="cd08899">
    <property type="entry name" value="SRPBCC_CalC_Aha1-like_6"/>
    <property type="match status" value="1"/>
</dbReference>
<evidence type="ECO:0000313" key="3">
    <source>
        <dbReference type="EMBL" id="RCK69577.1"/>
    </source>
</evidence>
<keyword evidence="4" id="KW-1185">Reference proteome</keyword>
<name>A0A367YUZ6_9ACTN</name>
<dbReference type="AlphaFoldDB" id="A0A367YUZ6"/>
<dbReference type="RefSeq" id="WP_114126338.1">
    <property type="nucleotide sequence ID" value="NZ_QOUI01000005.1"/>
</dbReference>
<dbReference type="Proteomes" id="UP000252770">
    <property type="component" value="Unassembled WGS sequence"/>
</dbReference>
<sequence length="172" mass="18891">MSPTPTGRLTRTATGADLVLVRTFRAPRADVWAALTESERTARWIGPWTGEAGAGRTVRLTMTAEDEEPTGDLDIVACQAPEHLRVRMVDEYGTWDLEVHLSESTEEGADGVTTLEFVQHLVEPGEARDSGPGWEYYLDRFASVVTGGPEPDFADYHPAMVAHYEQQLDASA</sequence>
<dbReference type="SUPFAM" id="SSF55961">
    <property type="entry name" value="Bet v1-like"/>
    <property type="match status" value="1"/>
</dbReference>
<evidence type="ECO:0000313" key="4">
    <source>
        <dbReference type="Proteomes" id="UP000252770"/>
    </source>
</evidence>
<dbReference type="InterPro" id="IPR023393">
    <property type="entry name" value="START-like_dom_sf"/>
</dbReference>
<reference evidence="3 4" key="1">
    <citation type="submission" date="2018-07" db="EMBL/GenBank/DDBJ databases">
        <title>Desertimonas flava gen. nov. sp. nov.</title>
        <authorList>
            <person name="Liu S."/>
        </authorList>
    </citation>
    <scope>NUCLEOTIDE SEQUENCE [LARGE SCALE GENOMIC DNA]</scope>
    <source>
        <strain evidence="3 4">16Sb5-5</strain>
    </source>
</reference>
<evidence type="ECO:0000256" key="1">
    <source>
        <dbReference type="ARBA" id="ARBA00006817"/>
    </source>
</evidence>
<dbReference type="EMBL" id="QOUI01000005">
    <property type="protein sequence ID" value="RCK69577.1"/>
    <property type="molecule type" value="Genomic_DNA"/>
</dbReference>
<comment type="similarity">
    <text evidence="1">Belongs to the AHA1 family.</text>
</comment>
<accession>A0A367YUZ6</accession>
<protein>
    <submittedName>
        <fullName evidence="3">ATPase</fullName>
    </submittedName>
</protein>
<dbReference type="InterPro" id="IPR013538">
    <property type="entry name" value="ASHA1/2-like_C"/>
</dbReference>
<gene>
    <name evidence="3" type="ORF">DT076_08890</name>
</gene>
<dbReference type="Gene3D" id="3.30.530.20">
    <property type="match status" value="1"/>
</dbReference>
<feature type="domain" description="Activator of Hsp90 ATPase homologue 1/2-like C-terminal" evidence="2">
    <location>
        <begin position="25"/>
        <end position="145"/>
    </location>
</feature>
<comment type="caution">
    <text evidence="3">The sequence shown here is derived from an EMBL/GenBank/DDBJ whole genome shotgun (WGS) entry which is preliminary data.</text>
</comment>